<dbReference type="InterPro" id="IPR011990">
    <property type="entry name" value="TPR-like_helical_dom_sf"/>
</dbReference>
<dbReference type="InterPro" id="IPR016032">
    <property type="entry name" value="Sig_transdc_resp-reg_C-effctor"/>
</dbReference>
<dbReference type="Gene3D" id="1.25.40.10">
    <property type="entry name" value="Tetratricopeptide repeat domain"/>
    <property type="match status" value="1"/>
</dbReference>
<dbReference type="GO" id="GO:0003677">
    <property type="term" value="F:DNA binding"/>
    <property type="evidence" value="ECO:0007669"/>
    <property type="project" value="InterPro"/>
</dbReference>
<dbReference type="AlphaFoldDB" id="C8S4I0"/>
<name>C8S4I0_9RHOB</name>
<dbReference type="eggNOG" id="COG3063">
    <property type="taxonomic scope" value="Bacteria"/>
</dbReference>
<reference evidence="1 2" key="1">
    <citation type="submission" date="2009-08" db="EMBL/GenBank/DDBJ databases">
        <title>The draft genome of Rhodobacter sp. SW2.</title>
        <authorList>
            <consortium name="US DOE Joint Genome Institute (JGI-PGF)"/>
            <person name="Lucas S."/>
            <person name="Copeland A."/>
            <person name="Lapidus A."/>
            <person name="Glavina del Rio T."/>
            <person name="Tice H."/>
            <person name="Bruce D."/>
            <person name="Goodwin L."/>
            <person name="Pitluck S."/>
            <person name="Larimer F."/>
            <person name="Land M.L."/>
            <person name="Hauser L."/>
            <person name="Emerson D."/>
        </authorList>
    </citation>
    <scope>NUCLEOTIDE SEQUENCE [LARGE SCALE GENOMIC DNA]</scope>
    <source>
        <strain evidence="1 2">SW2</strain>
    </source>
</reference>
<dbReference type="Proteomes" id="UP000010121">
    <property type="component" value="Unassembled WGS sequence"/>
</dbReference>
<dbReference type="SUPFAM" id="SSF46894">
    <property type="entry name" value="C-terminal effector domain of the bipartite response regulators"/>
    <property type="match status" value="1"/>
</dbReference>
<dbReference type="GO" id="GO:0006355">
    <property type="term" value="P:regulation of DNA-templated transcription"/>
    <property type="evidence" value="ECO:0007669"/>
    <property type="project" value="InterPro"/>
</dbReference>
<dbReference type="OrthoDB" id="9807521at2"/>
<evidence type="ECO:0000313" key="2">
    <source>
        <dbReference type="Proteomes" id="UP000010121"/>
    </source>
</evidence>
<accession>C8S4I0</accession>
<dbReference type="SUPFAM" id="SSF48452">
    <property type="entry name" value="TPR-like"/>
    <property type="match status" value="1"/>
</dbReference>
<dbReference type="PANTHER" id="PTHR35807">
    <property type="entry name" value="TRANSCRIPTIONAL REGULATOR REDD-RELATED"/>
    <property type="match status" value="1"/>
</dbReference>
<proteinExistence type="predicted"/>
<evidence type="ECO:0000313" key="1">
    <source>
        <dbReference type="EMBL" id="EEW24147.1"/>
    </source>
</evidence>
<dbReference type="InterPro" id="IPR051677">
    <property type="entry name" value="AfsR-DnrI-RedD_regulator"/>
</dbReference>
<gene>
    <name evidence="1" type="ORF">Rsw2DRAFT_2958</name>
</gene>
<dbReference type="EMBL" id="ACYY01000025">
    <property type="protein sequence ID" value="EEW24147.1"/>
    <property type="molecule type" value="Genomic_DNA"/>
</dbReference>
<sequence>MRARLNGPFRVFGDDGEDISPAGMKERGLLALLLASPGQRRTRIWLQAMLWSDREPQQASGSLRQALSNVRKALGPHAGRLLADRSTLWLQPEVALDATAAGEFLSDLDIRDAEFSDWLRDRRVRQEESHVTGQPLTPQTGGRTPVQHLARPLVMLRWTNMGVTPRGRFLTHAVAQRIAGDLILFGNIDVIQSDADIDRAMQPRLSALVEMECFGDAGQDQLLIRVIGLPARRIVWTGRLSLEMSIPDVWESVEASRCVNKVVSSVVESLASATMPGHPASLSRAVKLIYSFDRSGLTQADDMLVRLQDTDMRGLALAWRGFIRLTSALEFRDHGPDGVAEARAFADDALRAMADHPVVLSLASRIKLNIEHDLDQAHYLALRAAELSDLNPYALEALGQSLVYHGDYQAADQFAQRARAAAQGMSNSFNWDMQACLTSLSIGQIAMAREAALECHRKMPFYRPALRYLVALALLVDDRASADHHASRLRRLEPDFTPMALLSPDYPVATLRALGHTETLRQRIA</sequence>
<organism evidence="1 2">
    <name type="scientific">Rhodobacter ferrooxidans</name>
    <dbReference type="NCBI Taxonomy" id="371731"/>
    <lineage>
        <taxon>Bacteria</taxon>
        <taxon>Pseudomonadati</taxon>
        <taxon>Pseudomonadota</taxon>
        <taxon>Alphaproteobacteria</taxon>
        <taxon>Rhodobacterales</taxon>
        <taxon>Rhodobacter group</taxon>
        <taxon>Rhodobacter</taxon>
    </lineage>
</organism>
<keyword evidence="2" id="KW-1185">Reference proteome</keyword>
<protein>
    <submittedName>
        <fullName evidence="1">Transcriptional regulator, SARP family</fullName>
    </submittedName>
</protein>
<dbReference type="InterPro" id="IPR036388">
    <property type="entry name" value="WH-like_DNA-bd_sf"/>
</dbReference>
<dbReference type="Gene3D" id="1.10.10.10">
    <property type="entry name" value="Winged helix-like DNA-binding domain superfamily/Winged helix DNA-binding domain"/>
    <property type="match status" value="1"/>
</dbReference>
<comment type="caution">
    <text evidence="1">The sequence shown here is derived from an EMBL/GenBank/DDBJ whole genome shotgun (WGS) entry which is preliminary data.</text>
</comment>
<dbReference type="RefSeq" id="WP_008032345.1">
    <property type="nucleotide sequence ID" value="NZ_ACYY01000025.1"/>
</dbReference>
<dbReference type="STRING" id="371731.Rsw2DRAFT_2958"/>